<keyword evidence="3" id="KW-0238">DNA-binding</keyword>
<dbReference type="InterPro" id="IPR044946">
    <property type="entry name" value="Restrct_endonuc_typeI_TRD_sf"/>
</dbReference>
<sequence>MTWTDGELGDFLTLKRGHDLPNGSRRLGDIPVVSSSGFTGWHDEAKAEPPGVVTGRYGTIGEVFYVDQPYWPLNTALYVIDFKGNDPRFIAYFLRHQLKNYKSEKAAVPGVDRKVLHKLAARCPDPQIQQAVVRILSAYDDLINNNRRRIALLEEAARQLYKEWFVRFRFPGHEHARILEGVPEGWARTAASSVIDICSGGTPKTTTPQFWDGEIPFFTPKDAVRGCYVSNTEKKITEEGLAKCNSRLYPKDTLFITARGTVGNMNLAMVPMAMNQSCYALVSKSGMSQRLLYLTMDASLQQLRSQASGAVFDAIVVATFDRIVVTSPDAGVAEAFDELVNPIFDQIANLVKQSEHLTQARDLLLPRLMSGAITV</sequence>
<dbReference type="GO" id="GO:0016740">
    <property type="term" value="F:transferase activity"/>
    <property type="evidence" value="ECO:0007669"/>
    <property type="project" value="UniProtKB-KW"/>
</dbReference>
<accession>A0A4P1KJZ0</accession>
<evidence type="ECO:0000259" key="4">
    <source>
        <dbReference type="Pfam" id="PF01420"/>
    </source>
</evidence>
<feature type="domain" description="Type I restriction modification DNA specificity" evidence="4">
    <location>
        <begin position="2"/>
        <end position="154"/>
    </location>
</feature>
<dbReference type="InterPro" id="IPR052021">
    <property type="entry name" value="Type-I_RS_S_subunit"/>
</dbReference>
<reference evidence="5 6" key="1">
    <citation type="submission" date="2019-04" db="EMBL/GenBank/DDBJ databases">
        <authorList>
            <consortium name="Pathogen Informatics"/>
        </authorList>
    </citation>
    <scope>NUCLEOTIDE SEQUENCE [LARGE SCALE GENOMIC DNA]</scope>
    <source>
        <strain evidence="5 6">NCTC9239</strain>
    </source>
</reference>
<dbReference type="SUPFAM" id="SSF116734">
    <property type="entry name" value="DNA methylase specificity domain"/>
    <property type="match status" value="2"/>
</dbReference>
<dbReference type="Gene3D" id="3.90.220.20">
    <property type="entry name" value="DNA methylase specificity domains"/>
    <property type="match status" value="2"/>
</dbReference>
<organism evidence="5 6">
    <name type="scientific">Brevundimonas vancanneytii</name>
    <dbReference type="NCBI Taxonomy" id="1325724"/>
    <lineage>
        <taxon>Bacteria</taxon>
        <taxon>Pseudomonadati</taxon>
        <taxon>Pseudomonadota</taxon>
        <taxon>Alphaproteobacteria</taxon>
        <taxon>Caulobacterales</taxon>
        <taxon>Caulobacteraceae</taxon>
        <taxon>Brevundimonas</taxon>
    </lineage>
</organism>
<keyword evidence="5" id="KW-0808">Transferase</keyword>
<dbReference type="Proteomes" id="UP000309952">
    <property type="component" value="Chromosome"/>
</dbReference>
<evidence type="ECO:0000256" key="2">
    <source>
        <dbReference type="ARBA" id="ARBA00022747"/>
    </source>
</evidence>
<dbReference type="Pfam" id="PF01420">
    <property type="entry name" value="Methylase_S"/>
    <property type="match status" value="2"/>
</dbReference>
<dbReference type="PANTHER" id="PTHR30408:SF13">
    <property type="entry name" value="TYPE I RESTRICTION ENZYME HINDI SPECIFICITY SUBUNIT"/>
    <property type="match status" value="1"/>
</dbReference>
<dbReference type="GO" id="GO:0003677">
    <property type="term" value="F:DNA binding"/>
    <property type="evidence" value="ECO:0007669"/>
    <property type="project" value="UniProtKB-KW"/>
</dbReference>
<evidence type="ECO:0000313" key="6">
    <source>
        <dbReference type="Proteomes" id="UP000309952"/>
    </source>
</evidence>
<dbReference type="GO" id="GO:0009307">
    <property type="term" value="P:DNA restriction-modification system"/>
    <property type="evidence" value="ECO:0007669"/>
    <property type="project" value="UniProtKB-KW"/>
</dbReference>
<keyword evidence="6" id="KW-1185">Reference proteome</keyword>
<dbReference type="EMBL" id="LR588407">
    <property type="protein sequence ID" value="VTO19789.1"/>
    <property type="molecule type" value="Genomic_DNA"/>
</dbReference>
<dbReference type="RefSeq" id="WP_138142213.1">
    <property type="nucleotide sequence ID" value="NZ_LR588407.1"/>
</dbReference>
<evidence type="ECO:0000313" key="5">
    <source>
        <dbReference type="EMBL" id="VTO19789.1"/>
    </source>
</evidence>
<proteinExistence type="inferred from homology"/>
<protein>
    <submittedName>
        <fullName evidence="5">Predicted nucleotidyltransferases</fullName>
    </submittedName>
</protein>
<dbReference type="AlphaFoldDB" id="A0A4P1KJZ0"/>
<keyword evidence="2" id="KW-0680">Restriction system</keyword>
<name>A0A4P1KJZ0_9CAUL</name>
<dbReference type="REBASE" id="313242">
    <property type="entry name" value="S.Bva9239I"/>
</dbReference>
<dbReference type="Gene3D" id="1.10.287.1120">
    <property type="entry name" value="Bipartite methylase S protein"/>
    <property type="match status" value="1"/>
</dbReference>
<evidence type="ECO:0000256" key="3">
    <source>
        <dbReference type="ARBA" id="ARBA00023125"/>
    </source>
</evidence>
<gene>
    <name evidence="5" type="ORF">NCTC9239_03237</name>
</gene>
<evidence type="ECO:0000256" key="1">
    <source>
        <dbReference type="ARBA" id="ARBA00010923"/>
    </source>
</evidence>
<dbReference type="KEGG" id="bvy:NCTC9239_03237"/>
<comment type="similarity">
    <text evidence="1">Belongs to the type-I restriction system S methylase family.</text>
</comment>
<dbReference type="PANTHER" id="PTHR30408">
    <property type="entry name" value="TYPE-1 RESTRICTION ENZYME ECOKI SPECIFICITY PROTEIN"/>
    <property type="match status" value="1"/>
</dbReference>
<feature type="domain" description="Type I restriction modification DNA specificity" evidence="4">
    <location>
        <begin position="183"/>
        <end position="328"/>
    </location>
</feature>
<dbReference type="InterPro" id="IPR000055">
    <property type="entry name" value="Restrct_endonuc_typeI_TRD"/>
</dbReference>
<dbReference type="CDD" id="cd17243">
    <property type="entry name" value="RMtype1_S_AchA6I-TRD2-CR2_like"/>
    <property type="match status" value="1"/>
</dbReference>
<dbReference type="CDD" id="cd17267">
    <property type="entry name" value="RMtype1_S_EcoAO83I-TRD1-CR1_like"/>
    <property type="match status" value="1"/>
</dbReference>